<accession>A0A3S9ZR96</accession>
<keyword evidence="2" id="KW-0238">DNA-binding</keyword>
<dbReference type="EMBL" id="CP029078">
    <property type="protein sequence ID" value="QCN84143.1"/>
    <property type="molecule type" value="Genomic_DNA"/>
</dbReference>
<dbReference type="InterPro" id="IPR050313">
    <property type="entry name" value="Carb_Metab_HTH_regulators"/>
</dbReference>
<keyword evidence="8" id="KW-1185">Reference proteome</keyword>
<dbReference type="SMART" id="SM00420">
    <property type="entry name" value="HTH_DEOR"/>
    <property type="match status" value="1"/>
</dbReference>
<evidence type="ECO:0000313" key="6">
    <source>
        <dbReference type="EMBL" id="QCN84143.1"/>
    </source>
</evidence>
<keyword evidence="3" id="KW-0804">Transcription</keyword>
<sequence length="259" mass="27343">MSRDARWNTLLELLVERGRLDVEDAAAELGVSAATIRRDLDQLAEQQMLVRTRGGAVVHGVSYELPLRYKTARHASEKQRIAKAVADLVTPGETVGLTGGTTTTEVARALATRGDLGSGTPALTVVTNALNIANELAVRPQFKIVVTGGVARAQSYELIGPLADGVLGQITLDVAVLGVVAFDLLDGATAHDETEAAINRLLCERAERVIVAADSSKLGQRAFARICPAETVGTLVTDTAAPPETVRRFEEAGITVVVV</sequence>
<dbReference type="Proteomes" id="UP000501753">
    <property type="component" value="Chromosome"/>
</dbReference>
<evidence type="ECO:0000256" key="2">
    <source>
        <dbReference type="ARBA" id="ARBA00023125"/>
    </source>
</evidence>
<reference evidence="6 8" key="1">
    <citation type="submission" date="2018-04" db="EMBL/GenBank/DDBJ databases">
        <title>Complete genome sequences of Streptomyces griseoviridis K61 and characterization of antagonistic properties of biological control agents.</title>
        <authorList>
            <person name="Mariita R.M."/>
            <person name="Sello J.K."/>
        </authorList>
    </citation>
    <scope>NUCLEOTIDE SEQUENCE [LARGE SCALE GENOMIC DNA]</scope>
    <source>
        <strain evidence="6 8">K61</strain>
    </source>
</reference>
<evidence type="ECO:0000313" key="8">
    <source>
        <dbReference type="Proteomes" id="UP000501753"/>
    </source>
</evidence>
<gene>
    <name evidence="6" type="ORF">DDJ31_03455</name>
    <name evidence="5" type="ORF">ELQ87_35790</name>
</gene>
<name>A0A3S9ZR96_STRGD</name>
<dbReference type="InterPro" id="IPR018356">
    <property type="entry name" value="Tscrpt_reg_HTH_DeoR_CS"/>
</dbReference>
<evidence type="ECO:0000313" key="7">
    <source>
        <dbReference type="Proteomes" id="UP000271291"/>
    </source>
</evidence>
<dbReference type="Pfam" id="PF08220">
    <property type="entry name" value="HTH_DeoR"/>
    <property type="match status" value="1"/>
</dbReference>
<dbReference type="SMART" id="SM01134">
    <property type="entry name" value="DeoRC"/>
    <property type="match status" value="1"/>
</dbReference>
<dbReference type="PROSITE" id="PS51000">
    <property type="entry name" value="HTH_DEOR_2"/>
    <property type="match status" value="1"/>
</dbReference>
<dbReference type="PANTHER" id="PTHR30363:SF44">
    <property type="entry name" value="AGA OPERON TRANSCRIPTIONAL REPRESSOR-RELATED"/>
    <property type="match status" value="1"/>
</dbReference>
<dbReference type="OrthoDB" id="7688673at2"/>
<feature type="domain" description="HTH deoR-type" evidence="4">
    <location>
        <begin position="3"/>
        <end position="58"/>
    </location>
</feature>
<dbReference type="PRINTS" id="PR00037">
    <property type="entry name" value="HTHLACR"/>
</dbReference>
<evidence type="ECO:0000256" key="1">
    <source>
        <dbReference type="ARBA" id="ARBA00023015"/>
    </source>
</evidence>
<dbReference type="PANTHER" id="PTHR30363">
    <property type="entry name" value="HTH-TYPE TRANSCRIPTIONAL REGULATOR SRLR-RELATED"/>
    <property type="match status" value="1"/>
</dbReference>
<dbReference type="InterPro" id="IPR036388">
    <property type="entry name" value="WH-like_DNA-bd_sf"/>
</dbReference>
<dbReference type="GO" id="GO:0003677">
    <property type="term" value="F:DNA binding"/>
    <property type="evidence" value="ECO:0007669"/>
    <property type="project" value="UniProtKB-KW"/>
</dbReference>
<dbReference type="KEGG" id="sgd:ELQ87_35790"/>
<dbReference type="SUPFAM" id="SSF100950">
    <property type="entry name" value="NagB/RpiA/CoA transferase-like"/>
    <property type="match status" value="1"/>
</dbReference>
<dbReference type="InterPro" id="IPR036390">
    <property type="entry name" value="WH_DNA-bd_sf"/>
</dbReference>
<evidence type="ECO:0000259" key="4">
    <source>
        <dbReference type="PROSITE" id="PS51000"/>
    </source>
</evidence>
<dbReference type="Gene3D" id="3.40.50.1360">
    <property type="match status" value="1"/>
</dbReference>
<proteinExistence type="predicted"/>
<dbReference type="Pfam" id="PF00455">
    <property type="entry name" value="DeoRC"/>
    <property type="match status" value="1"/>
</dbReference>
<organism evidence="5 7">
    <name type="scientific">Streptomyces griseoviridis</name>
    <dbReference type="NCBI Taxonomy" id="45398"/>
    <lineage>
        <taxon>Bacteria</taxon>
        <taxon>Bacillati</taxon>
        <taxon>Actinomycetota</taxon>
        <taxon>Actinomycetes</taxon>
        <taxon>Kitasatosporales</taxon>
        <taxon>Streptomycetaceae</taxon>
        <taxon>Streptomyces</taxon>
    </lineage>
</organism>
<protein>
    <submittedName>
        <fullName evidence="6">Alkaline phosphatase</fullName>
    </submittedName>
    <submittedName>
        <fullName evidence="5">DeoR/GlpR transcriptional regulator</fullName>
    </submittedName>
</protein>
<dbReference type="RefSeq" id="WP_127182975.1">
    <property type="nucleotide sequence ID" value="NZ_CP029078.1"/>
</dbReference>
<dbReference type="EMBL" id="CP034687">
    <property type="protein sequence ID" value="AZS90218.1"/>
    <property type="molecule type" value="Genomic_DNA"/>
</dbReference>
<dbReference type="PROSITE" id="PS00894">
    <property type="entry name" value="HTH_DEOR_1"/>
    <property type="match status" value="1"/>
</dbReference>
<evidence type="ECO:0000256" key="3">
    <source>
        <dbReference type="ARBA" id="ARBA00023163"/>
    </source>
</evidence>
<dbReference type="InterPro" id="IPR037171">
    <property type="entry name" value="NagB/RpiA_transferase-like"/>
</dbReference>
<dbReference type="Gene3D" id="1.10.10.10">
    <property type="entry name" value="Winged helix-like DNA-binding domain superfamily/Winged helix DNA-binding domain"/>
    <property type="match status" value="1"/>
</dbReference>
<dbReference type="GO" id="GO:0003700">
    <property type="term" value="F:DNA-binding transcription factor activity"/>
    <property type="evidence" value="ECO:0007669"/>
    <property type="project" value="InterPro"/>
</dbReference>
<reference evidence="5 7" key="2">
    <citation type="submission" date="2018-12" db="EMBL/GenBank/DDBJ databases">
        <title>Streptomyces griseoviridis F1-27 complete genome.</title>
        <authorList>
            <person name="Mariita R.M."/>
            <person name="Sello J.K."/>
        </authorList>
    </citation>
    <scope>NUCLEOTIDE SEQUENCE [LARGE SCALE GENOMIC DNA]</scope>
    <source>
        <strain evidence="5 7">F1-27</strain>
    </source>
</reference>
<dbReference type="AlphaFoldDB" id="A0A3S9ZR96"/>
<dbReference type="SUPFAM" id="SSF46785">
    <property type="entry name" value="Winged helix' DNA-binding domain"/>
    <property type="match status" value="1"/>
</dbReference>
<dbReference type="Proteomes" id="UP000271291">
    <property type="component" value="Chromosome"/>
</dbReference>
<keyword evidence="1" id="KW-0805">Transcription regulation</keyword>
<evidence type="ECO:0000313" key="5">
    <source>
        <dbReference type="EMBL" id="AZS90218.1"/>
    </source>
</evidence>
<dbReference type="InterPro" id="IPR001034">
    <property type="entry name" value="DeoR_HTH"/>
</dbReference>
<dbReference type="InterPro" id="IPR014036">
    <property type="entry name" value="DeoR-like_C"/>
</dbReference>